<comment type="subcellular location">
    <subcellularLocation>
        <location evidence="6 7">Cytoplasm</location>
    </subcellularLocation>
</comment>
<comment type="caution">
    <text evidence="6">Lacks conserved residue(s) required for the propagation of feature annotation.</text>
</comment>
<dbReference type="InterPro" id="IPR013785">
    <property type="entry name" value="Aldolase_TIM"/>
</dbReference>
<gene>
    <name evidence="6" type="primary">tpiA</name>
    <name evidence="8" type="ORF">C7381_1076</name>
</gene>
<name>A0A2U1E240_9FIRM</name>
<dbReference type="Proteomes" id="UP000245793">
    <property type="component" value="Unassembled WGS sequence"/>
</dbReference>
<dbReference type="InterPro" id="IPR020861">
    <property type="entry name" value="Triosephosphate_isomerase_AS"/>
</dbReference>
<feature type="active site" description="Proton acceptor" evidence="6">
    <location>
        <position position="153"/>
    </location>
</feature>
<protein>
    <recommendedName>
        <fullName evidence="6 7">Triosephosphate isomerase</fullName>
        <shortName evidence="6">TIM</shortName>
        <shortName evidence="6">TPI</shortName>
        <ecNumber evidence="6 7">5.3.1.1</ecNumber>
    </recommendedName>
    <alternativeName>
        <fullName evidence="6">Triose-phosphate isomerase</fullName>
    </alternativeName>
</protein>
<dbReference type="InterPro" id="IPR035990">
    <property type="entry name" value="TIM_sf"/>
</dbReference>
<dbReference type="GO" id="GO:0005829">
    <property type="term" value="C:cytosol"/>
    <property type="evidence" value="ECO:0007669"/>
    <property type="project" value="TreeGrafter"/>
</dbReference>
<comment type="subunit">
    <text evidence="6 7">Homodimer.</text>
</comment>
<dbReference type="UniPathway" id="UPA00109">
    <property type="reaction ID" value="UER00189"/>
</dbReference>
<comment type="similarity">
    <text evidence="1 6 7">Belongs to the triosephosphate isomerase family.</text>
</comment>
<comment type="function">
    <text evidence="6">Involved in the gluconeogenesis. Catalyzes stereospecifically the conversion of dihydroxyacetone phosphate (DHAP) to D-glyceraldehyde-3-phosphate (G3P).</text>
</comment>
<dbReference type="InterPro" id="IPR022896">
    <property type="entry name" value="TrioseP_Isoase_bac/euk"/>
</dbReference>
<comment type="pathway">
    <text evidence="6 7">Carbohydrate degradation; glycolysis; D-glyceraldehyde 3-phosphate from glycerone phosphate: step 1/1.</text>
</comment>
<evidence type="ECO:0000256" key="3">
    <source>
        <dbReference type="ARBA" id="ARBA00022490"/>
    </source>
</evidence>
<keyword evidence="5 6" id="KW-0413">Isomerase</keyword>
<dbReference type="GO" id="GO:0006096">
    <property type="term" value="P:glycolytic process"/>
    <property type="evidence" value="ECO:0007669"/>
    <property type="project" value="UniProtKB-UniRule"/>
</dbReference>
<dbReference type="CDD" id="cd00311">
    <property type="entry name" value="TIM"/>
    <property type="match status" value="1"/>
</dbReference>
<dbReference type="PANTHER" id="PTHR21139:SF42">
    <property type="entry name" value="TRIOSEPHOSPHATE ISOMERASE"/>
    <property type="match status" value="1"/>
</dbReference>
<evidence type="ECO:0000256" key="6">
    <source>
        <dbReference type="HAMAP-Rule" id="MF_00147"/>
    </source>
</evidence>
<dbReference type="GO" id="GO:0046166">
    <property type="term" value="P:glyceraldehyde-3-phosphate biosynthetic process"/>
    <property type="evidence" value="ECO:0007669"/>
    <property type="project" value="TreeGrafter"/>
</dbReference>
<organism evidence="8 9">
    <name type="scientific">Ezakiella coagulans</name>
    <dbReference type="NCBI Taxonomy" id="46507"/>
    <lineage>
        <taxon>Bacteria</taxon>
        <taxon>Bacillati</taxon>
        <taxon>Bacillota</taxon>
        <taxon>Tissierellia</taxon>
        <taxon>Ezakiella</taxon>
    </lineage>
</organism>
<keyword evidence="2 6" id="KW-0312">Gluconeogenesis</keyword>
<keyword evidence="9" id="KW-1185">Reference proteome</keyword>
<keyword evidence="3 6" id="KW-0963">Cytoplasm</keyword>
<evidence type="ECO:0000256" key="4">
    <source>
        <dbReference type="ARBA" id="ARBA00023152"/>
    </source>
</evidence>
<dbReference type="InterPro" id="IPR000652">
    <property type="entry name" value="Triosephosphate_isomerase"/>
</dbReference>
<dbReference type="HAMAP" id="MF_00147_B">
    <property type="entry name" value="TIM_B"/>
    <property type="match status" value="1"/>
</dbReference>
<dbReference type="NCBIfam" id="TIGR00419">
    <property type="entry name" value="tim"/>
    <property type="match status" value="1"/>
</dbReference>
<comment type="catalytic activity">
    <reaction evidence="6 7">
        <text>D-glyceraldehyde 3-phosphate = dihydroxyacetone phosphate</text>
        <dbReference type="Rhea" id="RHEA:18585"/>
        <dbReference type="ChEBI" id="CHEBI:57642"/>
        <dbReference type="ChEBI" id="CHEBI:59776"/>
        <dbReference type="EC" id="5.3.1.1"/>
    </reaction>
</comment>
<dbReference type="Gene3D" id="3.20.20.70">
    <property type="entry name" value="Aldolase class I"/>
    <property type="match status" value="1"/>
</dbReference>
<evidence type="ECO:0000256" key="2">
    <source>
        <dbReference type="ARBA" id="ARBA00022432"/>
    </source>
</evidence>
<proteinExistence type="inferred from homology"/>
<comment type="caution">
    <text evidence="8">The sequence shown here is derived from an EMBL/GenBank/DDBJ whole genome shotgun (WGS) entry which is preliminary data.</text>
</comment>
<sequence>MRRDEAKSLLSSINKMKIKDGREEIIFVPSVYLEMCENALKDTNACYGAQNVYSKEKGAFTGEISALQVKDFGAKYVLVGHSERRTIFNEDGDFLNEKIKMILSAGLTPVLCVGEPLSERENKTYEAYLYKELKEAMSGVSIEDAKNIIYAYEPIWAIGTGKTAKIGEIKKTLEFLRNTLDYMYDGVKEDVHLLYGGSVNKENIDEIINTDHVDGVLVGGASLKVDDWERILNCEVK</sequence>
<dbReference type="UniPathway" id="UPA00138"/>
<feature type="binding site" evidence="6">
    <location>
        <position position="159"/>
    </location>
    <ligand>
        <name>substrate</name>
    </ligand>
</feature>
<accession>A0A2U1E240</accession>
<evidence type="ECO:0000256" key="7">
    <source>
        <dbReference type="RuleBase" id="RU363013"/>
    </source>
</evidence>
<reference evidence="8 9" key="1">
    <citation type="submission" date="2018-04" db="EMBL/GenBank/DDBJ databases">
        <title>Genomic Encyclopedia of Type Strains, Phase IV (KMG-IV): sequencing the most valuable type-strain genomes for metagenomic binning, comparative biology and taxonomic classification.</title>
        <authorList>
            <person name="Goeker M."/>
        </authorList>
    </citation>
    <scope>NUCLEOTIDE SEQUENCE [LARGE SCALE GENOMIC DNA]</scope>
    <source>
        <strain evidence="8 9">DSM 20705</strain>
    </source>
</reference>
<dbReference type="PANTHER" id="PTHR21139">
    <property type="entry name" value="TRIOSEPHOSPHATE ISOMERASE"/>
    <property type="match status" value="1"/>
</dbReference>
<dbReference type="GO" id="GO:0019563">
    <property type="term" value="P:glycerol catabolic process"/>
    <property type="evidence" value="ECO:0007669"/>
    <property type="project" value="TreeGrafter"/>
</dbReference>
<dbReference type="AlphaFoldDB" id="A0A2U1E240"/>
<dbReference type="SUPFAM" id="SSF51351">
    <property type="entry name" value="Triosephosphate isomerase (TIM)"/>
    <property type="match status" value="1"/>
</dbReference>
<evidence type="ECO:0000256" key="5">
    <source>
        <dbReference type="ARBA" id="ARBA00023235"/>
    </source>
</evidence>
<feature type="binding site" evidence="6">
    <location>
        <position position="198"/>
    </location>
    <ligand>
        <name>substrate</name>
    </ligand>
</feature>
<evidence type="ECO:0000313" key="9">
    <source>
        <dbReference type="Proteomes" id="UP000245793"/>
    </source>
</evidence>
<dbReference type="PROSITE" id="PS00171">
    <property type="entry name" value="TIM_1"/>
    <property type="match status" value="1"/>
</dbReference>
<evidence type="ECO:0000256" key="1">
    <source>
        <dbReference type="ARBA" id="ARBA00007422"/>
    </source>
</evidence>
<evidence type="ECO:0000313" key="8">
    <source>
        <dbReference type="EMBL" id="PVY94010.1"/>
    </source>
</evidence>
<dbReference type="Pfam" id="PF00121">
    <property type="entry name" value="TIM"/>
    <property type="match status" value="1"/>
</dbReference>
<dbReference type="EMBL" id="QEKV01000007">
    <property type="protein sequence ID" value="PVY94010.1"/>
    <property type="molecule type" value="Genomic_DNA"/>
</dbReference>
<dbReference type="EC" id="5.3.1.1" evidence="6 7"/>
<dbReference type="PROSITE" id="PS51440">
    <property type="entry name" value="TIM_2"/>
    <property type="match status" value="1"/>
</dbReference>
<keyword evidence="4 6" id="KW-0324">Glycolysis</keyword>
<feature type="active site" description="Electrophile" evidence="6">
    <location>
        <position position="81"/>
    </location>
</feature>
<dbReference type="GO" id="GO:0004807">
    <property type="term" value="F:triose-phosphate isomerase activity"/>
    <property type="evidence" value="ECO:0007669"/>
    <property type="project" value="UniProtKB-UniRule"/>
</dbReference>
<comment type="pathway">
    <text evidence="6 7">Carbohydrate biosynthesis; gluconeogenesis.</text>
</comment>
<dbReference type="GO" id="GO:0006094">
    <property type="term" value="P:gluconeogenesis"/>
    <property type="evidence" value="ECO:0007669"/>
    <property type="project" value="UniProtKB-UniRule"/>
</dbReference>
<feature type="binding site" evidence="6">
    <location>
        <begin position="219"/>
        <end position="220"/>
    </location>
    <ligand>
        <name>substrate</name>
    </ligand>
</feature>